<feature type="region of interest" description="Disordered" evidence="1">
    <location>
        <begin position="122"/>
        <end position="141"/>
    </location>
</feature>
<comment type="caution">
    <text evidence="2">The sequence shown here is derived from an EMBL/GenBank/DDBJ whole genome shotgun (WGS) entry which is preliminary data.</text>
</comment>
<keyword evidence="3" id="KW-1185">Reference proteome</keyword>
<gene>
    <name evidence="2" type="ORF">HNQ39_002125</name>
</gene>
<accession>A0A7W9SQH2</accession>
<protein>
    <submittedName>
        <fullName evidence="2">AcrR family transcriptional regulator</fullName>
    </submittedName>
</protein>
<proteinExistence type="predicted"/>
<name>A0A7W9SQH2_ARMRO</name>
<sequence>MEKQGTDEQRRRGRRPVDARARRERVEKAIQELESLNLPFTMQDVADRADVSRATLYRDAALRDLVGSRGDGPKVRPADSRSVAQLEEERKGLLSERRALRRELDETKKRVNELLERCAALEREQRERPAAPEQPSQSESEKIRAQAYADGFAAGTRAAMQRGGTRPGVVSTGGLSSAAARLPRASVLSARRTLARALHPDLFAQDPATQLLATEILKQLNSLADK</sequence>
<organism evidence="2 3">
    <name type="scientific">Armatimonas rosea</name>
    <dbReference type="NCBI Taxonomy" id="685828"/>
    <lineage>
        <taxon>Bacteria</taxon>
        <taxon>Bacillati</taxon>
        <taxon>Armatimonadota</taxon>
        <taxon>Armatimonadia</taxon>
        <taxon>Armatimonadales</taxon>
        <taxon>Armatimonadaceae</taxon>
        <taxon>Armatimonas</taxon>
    </lineage>
</organism>
<feature type="region of interest" description="Disordered" evidence="1">
    <location>
        <begin position="66"/>
        <end position="90"/>
    </location>
</feature>
<reference evidence="2 3" key="1">
    <citation type="submission" date="2020-08" db="EMBL/GenBank/DDBJ databases">
        <title>Genomic Encyclopedia of Type Strains, Phase IV (KMG-IV): sequencing the most valuable type-strain genomes for metagenomic binning, comparative biology and taxonomic classification.</title>
        <authorList>
            <person name="Goeker M."/>
        </authorList>
    </citation>
    <scope>NUCLEOTIDE SEQUENCE [LARGE SCALE GENOMIC DNA]</scope>
    <source>
        <strain evidence="2 3">DSM 23562</strain>
    </source>
</reference>
<dbReference type="RefSeq" id="WP_184195100.1">
    <property type="nucleotide sequence ID" value="NZ_JACHGW010000002.1"/>
</dbReference>
<dbReference type="AlphaFoldDB" id="A0A7W9SQH2"/>
<dbReference type="Gene3D" id="1.10.357.10">
    <property type="entry name" value="Tetracycline Repressor, domain 2"/>
    <property type="match status" value="1"/>
</dbReference>
<evidence type="ECO:0000313" key="3">
    <source>
        <dbReference type="Proteomes" id="UP000520814"/>
    </source>
</evidence>
<feature type="region of interest" description="Disordered" evidence="1">
    <location>
        <begin position="1"/>
        <end position="22"/>
    </location>
</feature>
<evidence type="ECO:0000313" key="2">
    <source>
        <dbReference type="EMBL" id="MBB6050334.1"/>
    </source>
</evidence>
<dbReference type="Proteomes" id="UP000520814">
    <property type="component" value="Unassembled WGS sequence"/>
</dbReference>
<evidence type="ECO:0000256" key="1">
    <source>
        <dbReference type="SAM" id="MobiDB-lite"/>
    </source>
</evidence>
<dbReference type="EMBL" id="JACHGW010000002">
    <property type="protein sequence ID" value="MBB6050334.1"/>
    <property type="molecule type" value="Genomic_DNA"/>
</dbReference>